<dbReference type="Proteomes" id="UP000004810">
    <property type="component" value="Unassembled WGS sequence"/>
</dbReference>
<protein>
    <submittedName>
        <fullName evidence="1">Uncharacterized protein</fullName>
    </submittedName>
</protein>
<name>J9E4L0_WUCBA</name>
<organism evidence="1 2">
    <name type="scientific">Wuchereria bancrofti</name>
    <dbReference type="NCBI Taxonomy" id="6293"/>
    <lineage>
        <taxon>Eukaryota</taxon>
        <taxon>Metazoa</taxon>
        <taxon>Ecdysozoa</taxon>
        <taxon>Nematoda</taxon>
        <taxon>Chromadorea</taxon>
        <taxon>Rhabditida</taxon>
        <taxon>Spirurina</taxon>
        <taxon>Spiruromorpha</taxon>
        <taxon>Filarioidea</taxon>
        <taxon>Onchocercidae</taxon>
        <taxon>Wuchereria</taxon>
    </lineage>
</organism>
<evidence type="ECO:0000313" key="2">
    <source>
        <dbReference type="Proteomes" id="UP000004810"/>
    </source>
</evidence>
<dbReference type="AlphaFoldDB" id="J9E4L0"/>
<proteinExistence type="predicted"/>
<sequence length="48" mass="5818">MEFSYYPIIFGLGVLGDVCLEDISGQYSFYDYRILKISRYWVRNYILH</sequence>
<dbReference type="EMBL" id="ADBV01022487">
    <property type="protein sequence ID" value="EJW70314.1"/>
    <property type="molecule type" value="Genomic_DNA"/>
</dbReference>
<comment type="caution">
    <text evidence="1">The sequence shown here is derived from an EMBL/GenBank/DDBJ whole genome shotgun (WGS) entry which is preliminary data.</text>
</comment>
<reference evidence="2" key="1">
    <citation type="submission" date="2012-08" db="EMBL/GenBank/DDBJ databases">
        <title>The Genome Sequence of Wuchereria bancrofti.</title>
        <authorList>
            <person name="Nutman T.B."/>
            <person name="Fink D.L."/>
            <person name="Russ C."/>
            <person name="Young S."/>
            <person name="Zeng Q."/>
            <person name="Koehrsen M."/>
            <person name="Alvarado L."/>
            <person name="Berlin A."/>
            <person name="Chapman S.B."/>
            <person name="Chen Z."/>
            <person name="Freedman E."/>
            <person name="Gellesch M."/>
            <person name="Goldberg J."/>
            <person name="Griggs A."/>
            <person name="Gujja S."/>
            <person name="Heilman E.R."/>
            <person name="Heiman D."/>
            <person name="Hepburn T."/>
            <person name="Howarth C."/>
            <person name="Jen D."/>
            <person name="Larson L."/>
            <person name="Lewis B."/>
            <person name="Mehta T."/>
            <person name="Park D."/>
            <person name="Pearson M."/>
            <person name="Roberts A."/>
            <person name="Saif S."/>
            <person name="Shea T."/>
            <person name="Shenoy N."/>
            <person name="Sisk P."/>
            <person name="Stolte C."/>
            <person name="Sykes S."/>
            <person name="Walk T."/>
            <person name="White J."/>
            <person name="Yandava C."/>
            <person name="Haas B."/>
            <person name="Henn M.R."/>
            <person name="Nusbaum C."/>
            <person name="Birren B."/>
        </authorList>
    </citation>
    <scope>NUCLEOTIDE SEQUENCE [LARGE SCALE GENOMIC DNA]</scope>
    <source>
        <strain evidence="2">NA</strain>
    </source>
</reference>
<evidence type="ECO:0000313" key="1">
    <source>
        <dbReference type="EMBL" id="EJW70314.1"/>
    </source>
</evidence>
<accession>J9E4L0</accession>
<gene>
    <name evidence="1" type="ORF">WUBG_18778</name>
</gene>